<dbReference type="PANTHER" id="PTHR23028">
    <property type="entry name" value="ACETYLTRANSFERASE"/>
    <property type="match status" value="1"/>
</dbReference>
<dbReference type="GO" id="GO:0016747">
    <property type="term" value="F:acyltransferase activity, transferring groups other than amino-acyl groups"/>
    <property type="evidence" value="ECO:0007669"/>
    <property type="project" value="InterPro"/>
</dbReference>
<keyword evidence="3" id="KW-0472">Membrane</keyword>
<keyword evidence="3" id="KW-0812">Transmembrane</keyword>
<dbReference type="Pfam" id="PF01757">
    <property type="entry name" value="Acyl_transf_3"/>
    <property type="match status" value="1"/>
</dbReference>
<feature type="transmembrane region" description="Helical" evidence="3">
    <location>
        <begin position="217"/>
        <end position="238"/>
    </location>
</feature>
<keyword evidence="3" id="KW-1133">Transmembrane helix</keyword>
<feature type="transmembrane region" description="Helical" evidence="3">
    <location>
        <begin position="12"/>
        <end position="30"/>
    </location>
</feature>
<dbReference type="EMBL" id="JACJVP010000010">
    <property type="protein sequence ID" value="MBB6670632.1"/>
    <property type="molecule type" value="Genomic_DNA"/>
</dbReference>
<dbReference type="Proteomes" id="UP000547209">
    <property type="component" value="Unassembled WGS sequence"/>
</dbReference>
<dbReference type="AlphaFoldDB" id="A0A7X0RN83"/>
<evidence type="ECO:0000256" key="1">
    <source>
        <dbReference type="ARBA" id="ARBA00004370"/>
    </source>
</evidence>
<protein>
    <submittedName>
        <fullName evidence="5">Acyltransferase</fullName>
    </submittedName>
</protein>
<feature type="transmembrane region" description="Helical" evidence="3">
    <location>
        <begin position="165"/>
        <end position="182"/>
    </location>
</feature>
<comment type="similarity">
    <text evidence="2">Belongs to the acyltransferase 3 family.</text>
</comment>
<evidence type="ECO:0000259" key="4">
    <source>
        <dbReference type="Pfam" id="PF01757"/>
    </source>
</evidence>
<comment type="caution">
    <text evidence="5">The sequence shown here is derived from an EMBL/GenBank/DDBJ whole genome shotgun (WGS) entry which is preliminary data.</text>
</comment>
<dbReference type="GO" id="GO:0009103">
    <property type="term" value="P:lipopolysaccharide biosynthetic process"/>
    <property type="evidence" value="ECO:0007669"/>
    <property type="project" value="TreeGrafter"/>
</dbReference>
<dbReference type="RefSeq" id="WP_185142103.1">
    <property type="nucleotide sequence ID" value="NZ_JACJVP010000010.1"/>
</dbReference>
<dbReference type="PANTHER" id="PTHR23028:SF53">
    <property type="entry name" value="ACYL_TRANSF_3 DOMAIN-CONTAINING PROTEIN"/>
    <property type="match status" value="1"/>
</dbReference>
<dbReference type="GO" id="GO:0016020">
    <property type="term" value="C:membrane"/>
    <property type="evidence" value="ECO:0007669"/>
    <property type="project" value="TreeGrafter"/>
</dbReference>
<evidence type="ECO:0000256" key="2">
    <source>
        <dbReference type="ARBA" id="ARBA00007400"/>
    </source>
</evidence>
<accession>A0A7X0RN83</accession>
<proteinExistence type="inferred from homology"/>
<gene>
    <name evidence="5" type="ORF">H7C19_08010</name>
</gene>
<keyword evidence="5" id="KW-0012">Acyltransferase</keyword>
<feature type="transmembrane region" description="Helical" evidence="3">
    <location>
        <begin position="318"/>
        <end position="339"/>
    </location>
</feature>
<evidence type="ECO:0000256" key="3">
    <source>
        <dbReference type="SAM" id="Phobius"/>
    </source>
</evidence>
<comment type="subcellular location">
    <subcellularLocation>
        <location evidence="1">Membrane</location>
    </subcellularLocation>
</comment>
<dbReference type="InterPro" id="IPR050879">
    <property type="entry name" value="Acyltransferase_3"/>
</dbReference>
<feature type="domain" description="Acyltransferase 3" evidence="4">
    <location>
        <begin position="6"/>
        <end position="331"/>
    </location>
</feature>
<keyword evidence="5" id="KW-0808">Transferase</keyword>
<reference evidence="5 6" key="1">
    <citation type="submission" date="2020-08" db="EMBL/GenBank/DDBJ databases">
        <title>Cohnella phylogeny.</title>
        <authorList>
            <person name="Dunlap C."/>
        </authorList>
    </citation>
    <scope>NUCLEOTIDE SEQUENCE [LARGE SCALE GENOMIC DNA]</scope>
    <source>
        <strain evidence="5 6">DSM 28246</strain>
    </source>
</reference>
<feature type="transmembrane region" description="Helical" evidence="3">
    <location>
        <begin position="286"/>
        <end position="306"/>
    </location>
</feature>
<feature type="transmembrane region" description="Helical" evidence="3">
    <location>
        <begin position="244"/>
        <end position="265"/>
    </location>
</feature>
<name>A0A7X0RN83_9BACL</name>
<feature type="transmembrane region" description="Helical" evidence="3">
    <location>
        <begin position="188"/>
        <end position="205"/>
    </location>
</feature>
<dbReference type="InterPro" id="IPR002656">
    <property type="entry name" value="Acyl_transf_3_dom"/>
</dbReference>
<keyword evidence="6" id="KW-1185">Reference proteome</keyword>
<organism evidence="5 6">
    <name type="scientific">Cohnella nanjingensis</name>
    <dbReference type="NCBI Taxonomy" id="1387779"/>
    <lineage>
        <taxon>Bacteria</taxon>
        <taxon>Bacillati</taxon>
        <taxon>Bacillota</taxon>
        <taxon>Bacilli</taxon>
        <taxon>Bacillales</taxon>
        <taxon>Paenibacillaceae</taxon>
        <taxon>Cohnella</taxon>
    </lineage>
</organism>
<feature type="transmembrane region" description="Helical" evidence="3">
    <location>
        <begin position="139"/>
        <end position="160"/>
    </location>
</feature>
<feature type="transmembrane region" description="Helical" evidence="3">
    <location>
        <begin position="42"/>
        <end position="60"/>
    </location>
</feature>
<feature type="transmembrane region" description="Helical" evidence="3">
    <location>
        <begin position="81"/>
        <end position="102"/>
    </location>
</feature>
<sequence length="367" mass="42349">MKQRNLEIDRLRAFAIIMTVLVHIPGPFAIPKGILNTFHLPIGVDLFFAISGYLMTTILLRDMESNKSFGTMIKKFYIRRATRILPQAWFWLTVILIGSFTWTQVFSNSDIVIPQYFAAMGFIQNFAVGETPYHPLLHVFWSLSLEEQFYLIFPIILFFLRKKGVVIFGIAYLELMIIIQPAPNGFWPYRLDGMLCGALLAILYNSKWKERIEPKFLLNRPMLASIVSIISIVALLIIPGEIWMTSLFFPSQGIFAAIVLYFAIFNKGYSFPTPWGVKQILDWIGTRSYVLYLNHSVAYFIVWRLMPHIPFSNKYTTFVFLVASFFAMCLSAELTYRLIETPLRKLGRRIPIKETKGHLVAPNTTLQ</sequence>
<evidence type="ECO:0000313" key="5">
    <source>
        <dbReference type="EMBL" id="MBB6670632.1"/>
    </source>
</evidence>
<evidence type="ECO:0000313" key="6">
    <source>
        <dbReference type="Proteomes" id="UP000547209"/>
    </source>
</evidence>